<dbReference type="AlphaFoldDB" id="A0A841U5S4"/>
<feature type="domain" description="Glycosyltransferase subfamily 4-like N-terminal" evidence="2">
    <location>
        <begin position="70"/>
        <end position="148"/>
    </location>
</feature>
<dbReference type="EMBL" id="JACJVR010000155">
    <property type="protein sequence ID" value="MBB6695976.1"/>
    <property type="molecule type" value="Genomic_DNA"/>
</dbReference>
<keyword evidence="1 3" id="KW-0808">Transferase</keyword>
<gene>
    <name evidence="3" type="ORF">H7B90_31775</name>
</gene>
<sequence>MSPIRVFMLPIRLSGNKYMDLLVDSLRRSGLTVEPINKRNLGKPGRGDVVHLHWPSFIYSGSNAAATTAKTAFFLFFLLYLKARGIRIVWTVHNVWPHSGGATRYHRLMRTILCAFCSRIIVMGEASKREVVRLFRAKPGKLVQIPHGHYKEAYSLSGADIRKRYGIPQGAYLFLFVGRLSPYKGLDLLLSSFAAMADENAHLLVAGEPSDDFDASKLSGMGGNLHVSLGFVKDEELADYVAASDAVVLPYRNITTSGTAILALSFHRPVVAPDIGLLRDYLNSDVSILYDPSEPDGLVRAMREMRESGARFRDPKGYEAKLRDLDWGRISSLTSRAYSENAVERPEVRNRDLSR</sequence>
<dbReference type="SUPFAM" id="SSF53756">
    <property type="entry name" value="UDP-Glycosyltransferase/glycogen phosphorylase"/>
    <property type="match status" value="1"/>
</dbReference>
<dbReference type="GO" id="GO:0009103">
    <property type="term" value="P:lipopolysaccharide biosynthetic process"/>
    <property type="evidence" value="ECO:0007669"/>
    <property type="project" value="TreeGrafter"/>
</dbReference>
<dbReference type="Pfam" id="PF13692">
    <property type="entry name" value="Glyco_trans_1_4"/>
    <property type="match status" value="1"/>
</dbReference>
<proteinExistence type="predicted"/>
<dbReference type="Proteomes" id="UP000553776">
    <property type="component" value="Unassembled WGS sequence"/>
</dbReference>
<keyword evidence="4" id="KW-1185">Reference proteome</keyword>
<organism evidence="3 4">
    <name type="scientific">Cohnella xylanilytica</name>
    <dbReference type="NCBI Taxonomy" id="557555"/>
    <lineage>
        <taxon>Bacteria</taxon>
        <taxon>Bacillati</taxon>
        <taxon>Bacillota</taxon>
        <taxon>Bacilli</taxon>
        <taxon>Bacillales</taxon>
        <taxon>Paenibacillaceae</taxon>
        <taxon>Cohnella</taxon>
    </lineage>
</organism>
<dbReference type="Pfam" id="PF13439">
    <property type="entry name" value="Glyco_transf_4"/>
    <property type="match status" value="1"/>
</dbReference>
<dbReference type="PANTHER" id="PTHR46401">
    <property type="entry name" value="GLYCOSYLTRANSFERASE WBBK-RELATED"/>
    <property type="match status" value="1"/>
</dbReference>
<dbReference type="GO" id="GO:0016757">
    <property type="term" value="F:glycosyltransferase activity"/>
    <property type="evidence" value="ECO:0007669"/>
    <property type="project" value="TreeGrafter"/>
</dbReference>
<comment type="caution">
    <text evidence="3">The sequence shown here is derived from an EMBL/GenBank/DDBJ whole genome shotgun (WGS) entry which is preliminary data.</text>
</comment>
<protein>
    <submittedName>
        <fullName evidence="3">Glycosyltransferase family 4 protein</fullName>
    </submittedName>
</protein>
<evidence type="ECO:0000259" key="2">
    <source>
        <dbReference type="Pfam" id="PF13439"/>
    </source>
</evidence>
<dbReference type="CDD" id="cd03801">
    <property type="entry name" value="GT4_PimA-like"/>
    <property type="match status" value="1"/>
</dbReference>
<dbReference type="Gene3D" id="3.40.50.2000">
    <property type="entry name" value="Glycogen Phosphorylase B"/>
    <property type="match status" value="2"/>
</dbReference>
<evidence type="ECO:0000313" key="4">
    <source>
        <dbReference type="Proteomes" id="UP000553776"/>
    </source>
</evidence>
<accession>A0A841U5S4</accession>
<dbReference type="PANTHER" id="PTHR46401:SF2">
    <property type="entry name" value="GLYCOSYLTRANSFERASE WBBK-RELATED"/>
    <property type="match status" value="1"/>
</dbReference>
<dbReference type="InterPro" id="IPR028098">
    <property type="entry name" value="Glyco_trans_4-like_N"/>
</dbReference>
<name>A0A841U5S4_9BACL</name>
<evidence type="ECO:0000256" key="1">
    <source>
        <dbReference type="ARBA" id="ARBA00022679"/>
    </source>
</evidence>
<dbReference type="RefSeq" id="WP_185139921.1">
    <property type="nucleotide sequence ID" value="NZ_BORM01000005.1"/>
</dbReference>
<reference evidence="3 4" key="1">
    <citation type="submission" date="2020-08" db="EMBL/GenBank/DDBJ databases">
        <title>Cohnella phylogeny.</title>
        <authorList>
            <person name="Dunlap C."/>
        </authorList>
    </citation>
    <scope>NUCLEOTIDE SEQUENCE [LARGE SCALE GENOMIC DNA]</scope>
    <source>
        <strain evidence="3 4">DSM 25239</strain>
    </source>
</reference>
<evidence type="ECO:0000313" key="3">
    <source>
        <dbReference type="EMBL" id="MBB6695976.1"/>
    </source>
</evidence>